<organism evidence="1 2">
    <name type="scientific">Zostera marina</name>
    <name type="common">Eelgrass</name>
    <dbReference type="NCBI Taxonomy" id="29655"/>
    <lineage>
        <taxon>Eukaryota</taxon>
        <taxon>Viridiplantae</taxon>
        <taxon>Streptophyta</taxon>
        <taxon>Embryophyta</taxon>
        <taxon>Tracheophyta</taxon>
        <taxon>Spermatophyta</taxon>
        <taxon>Magnoliopsida</taxon>
        <taxon>Liliopsida</taxon>
        <taxon>Zosteraceae</taxon>
        <taxon>Zostera</taxon>
    </lineage>
</organism>
<dbReference type="Proteomes" id="UP000036987">
    <property type="component" value="Unassembled WGS sequence"/>
</dbReference>
<dbReference type="STRING" id="29655.A0A0K9PBL3"/>
<dbReference type="OrthoDB" id="6718861at2759"/>
<name>A0A0K9PBL3_ZOSMR</name>
<dbReference type="Gene3D" id="3.40.50.10860">
    <property type="entry name" value="Leucine Dehydrogenase, chain A, domain 1"/>
    <property type="match status" value="1"/>
</dbReference>
<protein>
    <submittedName>
        <fullName evidence="1">Uncharacterized protein</fullName>
    </submittedName>
</protein>
<comment type="caution">
    <text evidence="1">The sequence shown here is derived from an EMBL/GenBank/DDBJ whole genome shotgun (WGS) entry which is preliminary data.</text>
</comment>
<evidence type="ECO:0000313" key="2">
    <source>
        <dbReference type="Proteomes" id="UP000036987"/>
    </source>
</evidence>
<keyword evidence="2" id="KW-1185">Reference proteome</keyword>
<reference evidence="2" key="1">
    <citation type="journal article" date="2016" name="Nature">
        <title>The genome of the seagrass Zostera marina reveals angiosperm adaptation to the sea.</title>
        <authorList>
            <person name="Olsen J.L."/>
            <person name="Rouze P."/>
            <person name="Verhelst B."/>
            <person name="Lin Y.-C."/>
            <person name="Bayer T."/>
            <person name="Collen J."/>
            <person name="Dattolo E."/>
            <person name="De Paoli E."/>
            <person name="Dittami S."/>
            <person name="Maumus F."/>
            <person name="Michel G."/>
            <person name="Kersting A."/>
            <person name="Lauritano C."/>
            <person name="Lohaus R."/>
            <person name="Toepel M."/>
            <person name="Tonon T."/>
            <person name="Vanneste K."/>
            <person name="Amirebrahimi M."/>
            <person name="Brakel J."/>
            <person name="Bostroem C."/>
            <person name="Chovatia M."/>
            <person name="Grimwood J."/>
            <person name="Jenkins J.W."/>
            <person name="Jueterbock A."/>
            <person name="Mraz A."/>
            <person name="Stam W.T."/>
            <person name="Tice H."/>
            <person name="Bornberg-Bauer E."/>
            <person name="Green P.J."/>
            <person name="Pearson G.A."/>
            <person name="Procaccini G."/>
            <person name="Duarte C.M."/>
            <person name="Schmutz J."/>
            <person name="Reusch T.B.H."/>
            <person name="Van de Peer Y."/>
        </authorList>
    </citation>
    <scope>NUCLEOTIDE SEQUENCE [LARGE SCALE GENOMIC DNA]</scope>
    <source>
        <strain evidence="2">cv. Finnish</strain>
    </source>
</reference>
<sequence length="102" mass="11269">MLRLERPIYVKDSKNALSPYKLGGAAGGSDFDPKGKSENEDLLAEEMVVGPRELLGMMCSCFRLGRWLPSDNPHFIATSMSPCSVPHTLAKVYKQRPQSSNI</sequence>
<dbReference type="EMBL" id="LFYR01000980">
    <property type="protein sequence ID" value="KMZ66356.1"/>
    <property type="molecule type" value="Genomic_DNA"/>
</dbReference>
<dbReference type="AlphaFoldDB" id="A0A0K9PBL3"/>
<dbReference type="SUPFAM" id="SSF53223">
    <property type="entry name" value="Aminoacid dehydrogenase-like, N-terminal domain"/>
    <property type="match status" value="1"/>
</dbReference>
<evidence type="ECO:0000313" key="1">
    <source>
        <dbReference type="EMBL" id="KMZ66356.1"/>
    </source>
</evidence>
<proteinExistence type="predicted"/>
<dbReference type="InterPro" id="IPR046346">
    <property type="entry name" value="Aminoacid_DH-like_N_sf"/>
</dbReference>
<accession>A0A0K9PBL3</accession>
<gene>
    <name evidence="1" type="ORF">ZOSMA_29G00040</name>
</gene>